<protein>
    <submittedName>
        <fullName evidence="2">Glycosyltransferase</fullName>
        <ecNumber evidence="2">2.4.-.-</ecNumber>
    </submittedName>
</protein>
<dbReference type="Pfam" id="PF13524">
    <property type="entry name" value="Glyco_trans_1_2"/>
    <property type="match status" value="1"/>
</dbReference>
<feature type="domain" description="Spore protein YkvP/CgeB glycosyl transferase-like" evidence="1">
    <location>
        <begin position="167"/>
        <end position="312"/>
    </location>
</feature>
<dbReference type="RefSeq" id="WP_343130922.1">
    <property type="nucleotide sequence ID" value="NZ_JBCITK010000001.1"/>
</dbReference>
<organism evidence="2 3">
    <name type="scientific">Alkalicoccobacillus gibsonii</name>
    <dbReference type="NCBI Taxonomy" id="79881"/>
    <lineage>
        <taxon>Bacteria</taxon>
        <taxon>Bacillati</taxon>
        <taxon>Bacillota</taxon>
        <taxon>Bacilli</taxon>
        <taxon>Bacillales</taxon>
        <taxon>Bacillaceae</taxon>
        <taxon>Alkalicoccobacillus</taxon>
    </lineage>
</organism>
<gene>
    <name evidence="2" type="ORF">MKY91_13475</name>
</gene>
<reference evidence="2 3" key="1">
    <citation type="submission" date="2024-03" db="EMBL/GenBank/DDBJ databases">
        <title>Bacilli Hybrid Assemblies.</title>
        <authorList>
            <person name="Kovac J."/>
        </authorList>
    </citation>
    <scope>NUCLEOTIDE SEQUENCE [LARGE SCALE GENOMIC DNA]</scope>
    <source>
        <strain evidence="2 3">FSL R7-0666</strain>
    </source>
</reference>
<name>A0ABU9VMR3_9BACI</name>
<dbReference type="EMBL" id="JBCITK010000001">
    <property type="protein sequence ID" value="MEN0644156.1"/>
    <property type="molecule type" value="Genomic_DNA"/>
</dbReference>
<evidence type="ECO:0000259" key="1">
    <source>
        <dbReference type="Pfam" id="PF13524"/>
    </source>
</evidence>
<dbReference type="EC" id="2.4.-.-" evidence="2"/>
<evidence type="ECO:0000313" key="2">
    <source>
        <dbReference type="EMBL" id="MEN0644156.1"/>
    </source>
</evidence>
<sequence>MNVLFLSSGYRGSYTYIEQSIVRAFQTESIKLIQNQCINEFSFHKLVRLCQTEKPSIIFTVLGYKLPQAFLAWAKSQQIPVLCWLTEDPYLLDQSLKLAPNVTALITVEKNAWSYYNDLGYQSLHLPLGADYSIFKPKHPDPVKRSDLCLVGYPYEDRVELITYLANQLPIEITVAGNWYPYSLPKNVSIAALWVTPEEAVTYYTSSSIVLNSYRKRTQTENKNELGLEGISPNNRVFEVAGCKVCLLSEKREDWSTWFHQEDIPLFQSKQELVETTEALLNNEKLRNEYSLNSYETALSSHSYAHRINQLVKWVKEKNLTN</sequence>
<evidence type="ECO:0000313" key="3">
    <source>
        <dbReference type="Proteomes" id="UP001418796"/>
    </source>
</evidence>
<keyword evidence="3" id="KW-1185">Reference proteome</keyword>
<keyword evidence="2" id="KW-0328">Glycosyltransferase</keyword>
<dbReference type="InterPro" id="IPR055259">
    <property type="entry name" value="YkvP/CgeB_Glyco_trans-like"/>
</dbReference>
<accession>A0ABU9VMR3</accession>
<proteinExistence type="predicted"/>
<dbReference type="Proteomes" id="UP001418796">
    <property type="component" value="Unassembled WGS sequence"/>
</dbReference>
<comment type="caution">
    <text evidence="2">The sequence shown here is derived from an EMBL/GenBank/DDBJ whole genome shotgun (WGS) entry which is preliminary data.</text>
</comment>
<keyword evidence="2" id="KW-0808">Transferase</keyword>
<dbReference type="GO" id="GO:0016757">
    <property type="term" value="F:glycosyltransferase activity"/>
    <property type="evidence" value="ECO:0007669"/>
    <property type="project" value="UniProtKB-KW"/>
</dbReference>